<evidence type="ECO:0000256" key="11">
    <source>
        <dbReference type="NCBIfam" id="TIGR00665"/>
    </source>
</evidence>
<dbReference type="GO" id="GO:0003677">
    <property type="term" value="F:DNA binding"/>
    <property type="evidence" value="ECO:0007669"/>
    <property type="project" value="UniProtKB-UniRule"/>
</dbReference>
<reference evidence="16" key="3">
    <citation type="submission" date="2023-04" db="EMBL/GenBank/DDBJ databases">
        <title>Molecular characterization of the Integrative and Conjugative elements harboring multidrug-resistance gene from Glaesserella (Haemophilus) parasuis.</title>
        <authorList>
            <person name="Che Y."/>
            <person name="Zhou L."/>
        </authorList>
    </citation>
    <scope>NUCLEOTIDE SEQUENCE</scope>
    <source>
        <strain evidence="16">Z44</strain>
    </source>
</reference>
<dbReference type="EMBL" id="CP071491">
    <property type="protein sequence ID" value="QSX16229.1"/>
    <property type="molecule type" value="Genomic_DNA"/>
</dbReference>
<comment type="function">
    <text evidence="12">The main replicative DNA helicase, it participates in initiation and elongation during chromosome replication. Travels ahead of the DNA replisome, separating dsDNA into templates for DNA synthesis. A processive ATP-dependent 5'-3' DNA helicase it has DNA-dependent ATPase activity.</text>
</comment>
<comment type="catalytic activity">
    <reaction evidence="10 12">
        <text>ATP + H2O = ADP + phosphate + H(+)</text>
        <dbReference type="Rhea" id="RHEA:13065"/>
        <dbReference type="ChEBI" id="CHEBI:15377"/>
        <dbReference type="ChEBI" id="CHEBI:15378"/>
        <dbReference type="ChEBI" id="CHEBI:30616"/>
        <dbReference type="ChEBI" id="CHEBI:43474"/>
        <dbReference type="ChEBI" id="CHEBI:456216"/>
        <dbReference type="EC" id="5.6.2.3"/>
    </reaction>
</comment>
<evidence type="ECO:0000256" key="2">
    <source>
        <dbReference type="ARBA" id="ARBA00022515"/>
    </source>
</evidence>
<dbReference type="RefSeq" id="WP_021112585.1">
    <property type="nucleotide sequence ID" value="NZ_CP041334.1"/>
</dbReference>
<dbReference type="PANTHER" id="PTHR30153:SF2">
    <property type="entry name" value="REPLICATIVE DNA HELICASE"/>
    <property type="match status" value="1"/>
</dbReference>
<evidence type="ECO:0000313" key="17">
    <source>
        <dbReference type="Proteomes" id="UP000509790"/>
    </source>
</evidence>
<dbReference type="GO" id="GO:0006269">
    <property type="term" value="P:DNA replication, synthesis of primer"/>
    <property type="evidence" value="ECO:0007669"/>
    <property type="project" value="UniProtKB-UniRule"/>
</dbReference>
<sequence>MTKSSTTYQPTLVYSMNAEQGVLGGLLINNELWDDVSLLLNEHNFYIGAHKIIFRVMSQLFEANLPVDVITLERRLKELNLLDQLDFSYLIELSKNTPSSANTAVYASIVRRDSQARELFVLGNELKTESIKVNSQESLETLLEKTEKKLTDLTLNVHEETTVDLAGVLKQVLQKMDASCKTNSVVTGTSFGIERLDSNTAGAQNSDLIILAARPSMGKTALSIVFADGALESQKDKSVQYYSLEMPADQILQRFISMKSRVESQKLRQAMLMNDEDWARFSTTFEYINNNWVNRLLIDDSSYLTPQILKTKVRRNVRKYGQPSMIIIDYLQLMSDPTAKDGRNRNLEIGNISKSLKELAKEINCPVVALSQLNRNLEQRADKRPMPSDLRDSGSLEQDADLLLFVYRDDVYYPDSELKGIAEIIIGKQRNGPIGTVMTKFYGQYSLFENIPDEEYKFGADYE</sequence>
<evidence type="ECO:0000256" key="7">
    <source>
        <dbReference type="ARBA" id="ARBA00022840"/>
    </source>
</evidence>
<accession>A0A084EF30</accession>
<reference evidence="15" key="2">
    <citation type="submission" date="2021-03" db="EMBL/GenBank/DDBJ databases">
        <title>Characterization of a novel Integrative Conjugative Element in Glaesserella parasuis.</title>
        <authorList>
            <person name="Hu G."/>
            <person name="Sun H."/>
        </authorList>
    </citation>
    <scope>NUCLEOTIDE SEQUENCE</scope>
    <source>
        <strain evidence="15">GHP1807</strain>
    </source>
</reference>
<reference evidence="14 17" key="1">
    <citation type="submission" date="2019-06" db="EMBL/GenBank/DDBJ databases">
        <title>Complete genome sequence of Haemophilus parasuis HPS412.</title>
        <authorList>
            <person name="Yang S."/>
            <person name="Huang C."/>
        </authorList>
    </citation>
    <scope>NUCLEOTIDE SEQUENCE [LARGE SCALE GENOMIC DNA]</scope>
    <source>
        <strain evidence="14 17">HPS412</strain>
    </source>
</reference>
<dbReference type="NCBIfam" id="TIGR00665">
    <property type="entry name" value="DnaB"/>
    <property type="match status" value="1"/>
</dbReference>
<feature type="domain" description="SF4 helicase" evidence="13">
    <location>
        <begin position="182"/>
        <end position="455"/>
    </location>
</feature>
<keyword evidence="2 12" id="KW-0639">Primosome</keyword>
<name>A0A084EF30_GLAPU</name>
<evidence type="ECO:0000256" key="12">
    <source>
        <dbReference type="RuleBase" id="RU362085"/>
    </source>
</evidence>
<evidence type="ECO:0000256" key="6">
    <source>
        <dbReference type="ARBA" id="ARBA00022806"/>
    </source>
</evidence>
<dbReference type="InterPro" id="IPR007694">
    <property type="entry name" value="DNA_helicase_DnaB-like_C"/>
</dbReference>
<keyword evidence="9" id="KW-0413">Isomerase</keyword>
<evidence type="ECO:0000313" key="16">
    <source>
        <dbReference type="EMBL" id="WGE10929.1"/>
    </source>
</evidence>
<evidence type="ECO:0000256" key="4">
    <source>
        <dbReference type="ARBA" id="ARBA00022741"/>
    </source>
</evidence>
<keyword evidence="5 12" id="KW-0378">Hydrolase</keyword>
<evidence type="ECO:0000256" key="10">
    <source>
        <dbReference type="ARBA" id="ARBA00048954"/>
    </source>
</evidence>
<dbReference type="EMBL" id="CP041334">
    <property type="protein sequence ID" value="QKY72723.1"/>
    <property type="molecule type" value="Genomic_DNA"/>
</dbReference>
<dbReference type="EMBL" id="CP121769">
    <property type="protein sequence ID" value="WGE10929.1"/>
    <property type="molecule type" value="Genomic_DNA"/>
</dbReference>
<organism evidence="14 17">
    <name type="scientific">Glaesserella parasuis</name>
    <name type="common">Haemophilus parasuis</name>
    <dbReference type="NCBI Taxonomy" id="738"/>
    <lineage>
        <taxon>Bacteria</taxon>
        <taxon>Pseudomonadati</taxon>
        <taxon>Pseudomonadota</taxon>
        <taxon>Gammaproteobacteria</taxon>
        <taxon>Pasteurellales</taxon>
        <taxon>Pasteurellaceae</taxon>
        <taxon>Glaesserella</taxon>
    </lineage>
</organism>
<keyword evidence="3 12" id="KW-0235">DNA replication</keyword>
<evidence type="ECO:0000256" key="8">
    <source>
        <dbReference type="ARBA" id="ARBA00023125"/>
    </source>
</evidence>
<dbReference type="GO" id="GO:0005829">
    <property type="term" value="C:cytosol"/>
    <property type="evidence" value="ECO:0007669"/>
    <property type="project" value="TreeGrafter"/>
</dbReference>
<evidence type="ECO:0000256" key="5">
    <source>
        <dbReference type="ARBA" id="ARBA00022801"/>
    </source>
</evidence>
<dbReference type="PROSITE" id="PS51199">
    <property type="entry name" value="SF4_HELICASE"/>
    <property type="match status" value="1"/>
</dbReference>
<protein>
    <recommendedName>
        <fullName evidence="11 12">Replicative DNA helicase</fullName>
        <ecNumber evidence="11 12">5.6.2.3</ecNumber>
    </recommendedName>
</protein>
<dbReference type="InterPro" id="IPR027417">
    <property type="entry name" value="P-loop_NTPase"/>
</dbReference>
<dbReference type="GO" id="GO:0016787">
    <property type="term" value="F:hydrolase activity"/>
    <property type="evidence" value="ECO:0007669"/>
    <property type="project" value="UniProtKB-KW"/>
</dbReference>
<evidence type="ECO:0000256" key="3">
    <source>
        <dbReference type="ARBA" id="ARBA00022705"/>
    </source>
</evidence>
<dbReference type="Pfam" id="PF00772">
    <property type="entry name" value="DnaB"/>
    <property type="match status" value="1"/>
</dbReference>
<dbReference type="Gene3D" id="1.10.860.10">
    <property type="entry name" value="DNAb Helicase, Chain A"/>
    <property type="match status" value="1"/>
</dbReference>
<dbReference type="Proteomes" id="UP000662736">
    <property type="component" value="Chromosome"/>
</dbReference>
<dbReference type="Gene3D" id="3.40.50.300">
    <property type="entry name" value="P-loop containing nucleotide triphosphate hydrolases"/>
    <property type="match status" value="1"/>
</dbReference>
<dbReference type="InterPro" id="IPR016136">
    <property type="entry name" value="DNA_helicase_N/primase_C"/>
</dbReference>
<dbReference type="OrthoDB" id="9773982at2"/>
<dbReference type="InterPro" id="IPR007693">
    <property type="entry name" value="DNA_helicase_DnaB-like_N"/>
</dbReference>
<dbReference type="GO" id="GO:0005524">
    <property type="term" value="F:ATP binding"/>
    <property type="evidence" value="ECO:0007669"/>
    <property type="project" value="UniProtKB-UniRule"/>
</dbReference>
<evidence type="ECO:0000256" key="9">
    <source>
        <dbReference type="ARBA" id="ARBA00023235"/>
    </source>
</evidence>
<dbReference type="PANTHER" id="PTHR30153">
    <property type="entry name" value="REPLICATIVE DNA HELICASE DNAB"/>
    <property type="match status" value="1"/>
</dbReference>
<evidence type="ECO:0000259" key="13">
    <source>
        <dbReference type="PROSITE" id="PS51199"/>
    </source>
</evidence>
<dbReference type="SUPFAM" id="SSF48024">
    <property type="entry name" value="N-terminal domain of DnaB helicase"/>
    <property type="match status" value="1"/>
</dbReference>
<dbReference type="Proteomes" id="UP000509790">
    <property type="component" value="Chromosome"/>
</dbReference>
<dbReference type="Pfam" id="PF03796">
    <property type="entry name" value="DnaB_C"/>
    <property type="match status" value="1"/>
</dbReference>
<dbReference type="AlphaFoldDB" id="A0A084EF30"/>
<evidence type="ECO:0000256" key="1">
    <source>
        <dbReference type="ARBA" id="ARBA00008428"/>
    </source>
</evidence>
<keyword evidence="6 12" id="KW-0347">Helicase</keyword>
<dbReference type="Proteomes" id="UP001222296">
    <property type="component" value="Chromosome"/>
</dbReference>
<dbReference type="GO" id="GO:1990077">
    <property type="term" value="C:primosome complex"/>
    <property type="evidence" value="ECO:0007669"/>
    <property type="project" value="UniProtKB-UniRule"/>
</dbReference>
<comment type="similarity">
    <text evidence="1 12">Belongs to the helicase family. DnaB subfamily.</text>
</comment>
<proteinExistence type="inferred from homology"/>
<gene>
    <name evidence="14" type="primary">dnaB</name>
    <name evidence="14" type="ORF">FLK62_05305</name>
    <name evidence="15" type="ORF">J1G54_07490</name>
    <name evidence="16" type="ORF">QBL01_04975</name>
</gene>
<keyword evidence="4 12" id="KW-0547">Nucleotide-binding</keyword>
<dbReference type="InterPro" id="IPR007692">
    <property type="entry name" value="DNA_helicase_DnaB"/>
</dbReference>
<dbReference type="GeneID" id="66619434"/>
<dbReference type="InterPro" id="IPR036185">
    <property type="entry name" value="DNA_heli_DnaB-like_N_sf"/>
</dbReference>
<dbReference type="EC" id="5.6.2.3" evidence="11 12"/>
<evidence type="ECO:0000313" key="14">
    <source>
        <dbReference type="EMBL" id="QKY72723.1"/>
    </source>
</evidence>
<dbReference type="SUPFAM" id="SSF52540">
    <property type="entry name" value="P-loop containing nucleoside triphosphate hydrolases"/>
    <property type="match status" value="1"/>
</dbReference>
<evidence type="ECO:0000313" key="15">
    <source>
        <dbReference type="EMBL" id="QSX16229.1"/>
    </source>
</evidence>
<keyword evidence="7 12" id="KW-0067">ATP-binding</keyword>
<dbReference type="CDD" id="cd00984">
    <property type="entry name" value="DnaB_C"/>
    <property type="match status" value="1"/>
</dbReference>
<dbReference type="GO" id="GO:0043139">
    <property type="term" value="F:5'-3' DNA helicase activity"/>
    <property type="evidence" value="ECO:0007669"/>
    <property type="project" value="UniProtKB-EC"/>
</dbReference>
<keyword evidence="8 12" id="KW-0238">DNA-binding</keyword>